<organism evidence="1 2">
    <name type="scientific">Flavobacterium gillisiae</name>
    <dbReference type="NCBI Taxonomy" id="150146"/>
    <lineage>
        <taxon>Bacteria</taxon>
        <taxon>Pseudomonadati</taxon>
        <taxon>Bacteroidota</taxon>
        <taxon>Flavobacteriia</taxon>
        <taxon>Flavobacteriales</taxon>
        <taxon>Flavobacteriaceae</taxon>
        <taxon>Flavobacterium</taxon>
    </lineage>
</organism>
<dbReference type="InterPro" id="IPR029470">
    <property type="entry name" value="PDDEXK_4"/>
</dbReference>
<evidence type="ECO:0000313" key="2">
    <source>
        <dbReference type="Proteomes" id="UP000198951"/>
    </source>
</evidence>
<gene>
    <name evidence="1" type="ORF">SAMN05443667_10811</name>
</gene>
<keyword evidence="2" id="KW-1185">Reference proteome</keyword>
<name>A0A1H4DNF0_9FLAO</name>
<dbReference type="RefSeq" id="WP_091090116.1">
    <property type="nucleotide sequence ID" value="NZ_FNRD01000008.1"/>
</dbReference>
<dbReference type="Proteomes" id="UP000198951">
    <property type="component" value="Unassembled WGS sequence"/>
</dbReference>
<proteinExistence type="predicted"/>
<dbReference type="STRING" id="150146.SAMN05443667_10811"/>
<sequence>MDKHQNLLKQVGFLLNSYNKLAKITGENFNIFSVMGMESNEVKTHSAIIGHLLDPNGSHGLDNIPLELFIKQIIPNSAEKEPSEEENLILNRFNLDIKSCQVKIEEHVGKISDDYSEGGRIDVVVKDNVNGAIIIENKIYAEEQKKQLVRYSKAYPNAPIIFLTLDGHDSTSTNDINTVIDVESNKKLEINKDYFLMSYEKDILEWLENCLKEAVKFPMLREVLQQYIYLIKKLTHQTTNAKMKKEITTLIKDNYLESTEIYNNFINVKLNILADFWDELAESVKTKIDNSKWEVKINNKFFTGNFNFLLIHEKGKESIYFYYKYNIGTSSNFVTFHGIVLNPKLLAKYKGSDICKELNLAGNPGKTSVIYNTTKLYNLNDDNIIAELLSETSKKKIIDNYSEKIKDFISEEMHVFDKISKYIDNAEKK</sequence>
<dbReference type="AlphaFoldDB" id="A0A1H4DNF0"/>
<reference evidence="2" key="1">
    <citation type="submission" date="2016-10" db="EMBL/GenBank/DDBJ databases">
        <authorList>
            <person name="Varghese N."/>
            <person name="Submissions S."/>
        </authorList>
    </citation>
    <scope>NUCLEOTIDE SEQUENCE [LARGE SCALE GENOMIC DNA]</scope>
    <source>
        <strain evidence="2">DSM 22376</strain>
    </source>
</reference>
<accession>A0A1H4DNF0</accession>
<dbReference type="OrthoDB" id="6346224at2"/>
<evidence type="ECO:0000313" key="1">
    <source>
        <dbReference type="EMBL" id="SEA74066.1"/>
    </source>
</evidence>
<protein>
    <submittedName>
        <fullName evidence="1">PD-(D/E)XK nuclease superfamily protein</fullName>
    </submittedName>
</protein>
<dbReference type="Pfam" id="PF14281">
    <property type="entry name" value="PDDEXK_4"/>
    <property type="match status" value="1"/>
</dbReference>
<dbReference type="EMBL" id="FNRD01000008">
    <property type="protein sequence ID" value="SEA74066.1"/>
    <property type="molecule type" value="Genomic_DNA"/>
</dbReference>